<dbReference type="PANTHER" id="PTHR43265:SF1">
    <property type="entry name" value="ESTERASE ESTD"/>
    <property type="match status" value="1"/>
</dbReference>
<protein>
    <submittedName>
        <fullName evidence="3">Alpha/beta hydrolase</fullName>
    </submittedName>
</protein>
<dbReference type="InterPro" id="IPR022742">
    <property type="entry name" value="Hydrolase_4"/>
</dbReference>
<gene>
    <name evidence="3" type="ORF">ACFSSB_06390</name>
</gene>
<keyword evidence="3" id="KW-0378">Hydrolase</keyword>
<evidence type="ECO:0000313" key="4">
    <source>
        <dbReference type="Proteomes" id="UP001597467"/>
    </source>
</evidence>
<name>A0ABW5K1E1_9FLAO</name>
<dbReference type="Gene3D" id="3.40.50.1820">
    <property type="entry name" value="alpha/beta hydrolase"/>
    <property type="match status" value="1"/>
</dbReference>
<feature type="domain" description="Serine aminopeptidase S33" evidence="2">
    <location>
        <begin position="74"/>
        <end position="178"/>
    </location>
</feature>
<dbReference type="Pfam" id="PF12146">
    <property type="entry name" value="Hydrolase_4"/>
    <property type="match status" value="1"/>
</dbReference>
<dbReference type="EMBL" id="JBHULM010000009">
    <property type="protein sequence ID" value="MFD2541944.1"/>
    <property type="molecule type" value="Genomic_DNA"/>
</dbReference>
<dbReference type="Proteomes" id="UP001597467">
    <property type="component" value="Unassembled WGS sequence"/>
</dbReference>
<dbReference type="InterPro" id="IPR053145">
    <property type="entry name" value="AB_hydrolase_Est10"/>
</dbReference>
<dbReference type="InterPro" id="IPR029058">
    <property type="entry name" value="AB_hydrolase_fold"/>
</dbReference>
<dbReference type="GO" id="GO:0016787">
    <property type="term" value="F:hydrolase activity"/>
    <property type="evidence" value="ECO:0007669"/>
    <property type="project" value="UniProtKB-KW"/>
</dbReference>
<sequence>MKIKFLILSLLFSCITIAQEKTFIAEEVAVNNLIDGTLLTPKDNSKSVLAIIIAGSGPTNRDGNQNFLKNNSLKKLAEGLTNQGISTFRYDKRIVKQIRKGKVDKDIMFDDFVTDAISVIDYFKEKNIYSKIYFIGHSQGSLVGMLAAKDKADGFISLAGAGKSIDLVIQEQIEKTAPMFTEDTKKTFAVLKENKTTTDYPPALASIFDISLQPFMSNWIQYDPSEKIKELQIPILIINGTKDLQVTTTEATLLKEANPNAQIKIIENMNHILFTIEGDSLENSKSYNEITRKINPEVIESIVAFIK</sequence>
<keyword evidence="4" id="KW-1185">Reference proteome</keyword>
<reference evidence="4" key="1">
    <citation type="journal article" date="2019" name="Int. J. Syst. Evol. Microbiol.">
        <title>The Global Catalogue of Microorganisms (GCM) 10K type strain sequencing project: providing services to taxonomists for standard genome sequencing and annotation.</title>
        <authorList>
            <consortium name="The Broad Institute Genomics Platform"/>
            <consortium name="The Broad Institute Genome Sequencing Center for Infectious Disease"/>
            <person name="Wu L."/>
            <person name="Ma J."/>
        </authorList>
    </citation>
    <scope>NUCLEOTIDE SEQUENCE [LARGE SCALE GENOMIC DNA]</scope>
    <source>
        <strain evidence="4">KCTC 42808</strain>
    </source>
</reference>
<evidence type="ECO:0000259" key="2">
    <source>
        <dbReference type="Pfam" id="PF12146"/>
    </source>
</evidence>
<organism evidence="3 4">
    <name type="scientific">Lacinutrix gracilariae</name>
    <dbReference type="NCBI Taxonomy" id="1747198"/>
    <lineage>
        <taxon>Bacteria</taxon>
        <taxon>Pseudomonadati</taxon>
        <taxon>Bacteroidota</taxon>
        <taxon>Flavobacteriia</taxon>
        <taxon>Flavobacteriales</taxon>
        <taxon>Flavobacteriaceae</taxon>
        <taxon>Lacinutrix</taxon>
    </lineage>
</organism>
<dbReference type="PANTHER" id="PTHR43265">
    <property type="entry name" value="ESTERASE ESTD"/>
    <property type="match status" value="1"/>
</dbReference>
<feature type="chain" id="PRO_5046597926" evidence="1">
    <location>
        <begin position="19"/>
        <end position="307"/>
    </location>
</feature>
<evidence type="ECO:0000313" key="3">
    <source>
        <dbReference type="EMBL" id="MFD2541944.1"/>
    </source>
</evidence>
<proteinExistence type="predicted"/>
<comment type="caution">
    <text evidence="3">The sequence shown here is derived from an EMBL/GenBank/DDBJ whole genome shotgun (WGS) entry which is preliminary data.</text>
</comment>
<keyword evidence="1" id="KW-0732">Signal</keyword>
<dbReference type="RefSeq" id="WP_379902204.1">
    <property type="nucleotide sequence ID" value="NZ_JBHULM010000009.1"/>
</dbReference>
<accession>A0ABW5K1E1</accession>
<feature type="signal peptide" evidence="1">
    <location>
        <begin position="1"/>
        <end position="18"/>
    </location>
</feature>
<evidence type="ECO:0000256" key="1">
    <source>
        <dbReference type="SAM" id="SignalP"/>
    </source>
</evidence>
<dbReference type="SUPFAM" id="SSF53474">
    <property type="entry name" value="alpha/beta-Hydrolases"/>
    <property type="match status" value="1"/>
</dbReference>